<sequence>MYRYESVAGQVREWIATGTLKPGDRLLSVRDMAVKLGYSTVTVHQAYGVLQIEGLLEVRPRSGFFISDSARQLPEFASEPADFSPEDTEPEAVDALLSDFDDLPREGLAGTAISSDLTPAVELYRLMSSALRREVARHEEVPWQGLDALREVIARRLGAWAPSRRMRDITVTPDVAAALDLCLNLLAKPGEKVLVETPTDPATVTALLGRGLGIVEIYSHPRFGLDPDQLEYLLDTQDIAVCILSPINHVPTGVSYSLDVAQRLVDITGRRSVPIIENLAAQALLYNDDAPVFDLTAFDSRNLVFQIGGFAGTLGPRFGVGWVALPGKYRLNPSVPAWPRHGAAGQWAHQRAIADFVGKRSYDRHLHVLKQTLAARVRKGMSLISQRFPDTCTVSRPSGGYMCWVRGPKNFSALSTSSRRRDRPTFIPGPMYSVTRAFGNFLALNLSSAWTPQREDDLMDIGRMLARLS</sequence>
<evidence type="ECO:0000313" key="7">
    <source>
        <dbReference type="EMBL" id="PXW63431.1"/>
    </source>
</evidence>
<dbReference type="AlphaFoldDB" id="A0A2V3UFB7"/>
<accession>A0A2V3UFB7</accession>
<comment type="caution">
    <text evidence="7">The sequence shown here is derived from an EMBL/GenBank/DDBJ whole genome shotgun (WGS) entry which is preliminary data.</text>
</comment>
<dbReference type="GO" id="GO:0003677">
    <property type="term" value="F:DNA binding"/>
    <property type="evidence" value="ECO:0007669"/>
    <property type="project" value="UniProtKB-KW"/>
</dbReference>
<feature type="domain" description="HTH gntR-type" evidence="6">
    <location>
        <begin position="1"/>
        <end position="69"/>
    </location>
</feature>
<dbReference type="InterPro" id="IPR015421">
    <property type="entry name" value="PyrdxlP-dep_Trfase_major"/>
</dbReference>
<dbReference type="RefSeq" id="WP_110373573.1">
    <property type="nucleotide sequence ID" value="NZ_JAHBRY010000002.1"/>
</dbReference>
<dbReference type="CDD" id="cd07377">
    <property type="entry name" value="WHTH_GntR"/>
    <property type="match status" value="1"/>
</dbReference>
<organism evidence="7 8">
    <name type="scientific">Chelatococcus asaccharovorans</name>
    <dbReference type="NCBI Taxonomy" id="28210"/>
    <lineage>
        <taxon>Bacteria</taxon>
        <taxon>Pseudomonadati</taxon>
        <taxon>Pseudomonadota</taxon>
        <taxon>Alphaproteobacteria</taxon>
        <taxon>Hyphomicrobiales</taxon>
        <taxon>Chelatococcaceae</taxon>
        <taxon>Chelatococcus</taxon>
    </lineage>
</organism>
<dbReference type="OrthoDB" id="9802328at2"/>
<dbReference type="SUPFAM" id="SSF46785">
    <property type="entry name" value="Winged helix' DNA-binding domain"/>
    <property type="match status" value="1"/>
</dbReference>
<protein>
    <submittedName>
        <fullName evidence="7">DNA-binding transcriptional MocR family regulator</fullName>
    </submittedName>
</protein>
<dbReference type="SMART" id="SM00345">
    <property type="entry name" value="HTH_GNTR"/>
    <property type="match status" value="1"/>
</dbReference>
<dbReference type="SUPFAM" id="SSF53383">
    <property type="entry name" value="PLP-dependent transferases"/>
    <property type="match status" value="1"/>
</dbReference>
<keyword evidence="8" id="KW-1185">Reference proteome</keyword>
<dbReference type="CDD" id="cd00609">
    <property type="entry name" value="AAT_like"/>
    <property type="match status" value="1"/>
</dbReference>
<dbReference type="InterPro" id="IPR036390">
    <property type="entry name" value="WH_DNA-bd_sf"/>
</dbReference>
<dbReference type="Proteomes" id="UP000248021">
    <property type="component" value="Unassembled WGS sequence"/>
</dbReference>
<dbReference type="Gene3D" id="1.10.10.10">
    <property type="entry name" value="Winged helix-like DNA-binding domain superfamily/Winged helix DNA-binding domain"/>
    <property type="match status" value="1"/>
</dbReference>
<evidence type="ECO:0000313" key="8">
    <source>
        <dbReference type="Proteomes" id="UP000248021"/>
    </source>
</evidence>
<reference evidence="7 8" key="1">
    <citation type="submission" date="2018-05" db="EMBL/GenBank/DDBJ databases">
        <title>Genomic Encyclopedia of Type Strains, Phase IV (KMG-IV): sequencing the most valuable type-strain genomes for metagenomic binning, comparative biology and taxonomic classification.</title>
        <authorList>
            <person name="Goeker M."/>
        </authorList>
    </citation>
    <scope>NUCLEOTIDE SEQUENCE [LARGE SCALE GENOMIC DNA]</scope>
    <source>
        <strain evidence="7 8">DSM 6462</strain>
    </source>
</reference>
<dbReference type="GO" id="GO:0003700">
    <property type="term" value="F:DNA-binding transcription factor activity"/>
    <property type="evidence" value="ECO:0007669"/>
    <property type="project" value="InterPro"/>
</dbReference>
<keyword evidence="4 7" id="KW-0238">DNA-binding</keyword>
<dbReference type="EMBL" id="QJJK01000002">
    <property type="protein sequence ID" value="PXW63431.1"/>
    <property type="molecule type" value="Genomic_DNA"/>
</dbReference>
<keyword evidence="5" id="KW-0804">Transcription</keyword>
<dbReference type="InterPro" id="IPR015422">
    <property type="entry name" value="PyrdxlP-dep_Trfase_small"/>
</dbReference>
<dbReference type="Gene3D" id="3.40.640.10">
    <property type="entry name" value="Type I PLP-dependent aspartate aminotransferase-like (Major domain)"/>
    <property type="match status" value="1"/>
</dbReference>
<dbReference type="PANTHER" id="PTHR46577:SF2">
    <property type="entry name" value="TRANSCRIPTIONAL REGULATORY PROTEIN"/>
    <property type="match status" value="1"/>
</dbReference>
<evidence type="ECO:0000256" key="4">
    <source>
        <dbReference type="ARBA" id="ARBA00023125"/>
    </source>
</evidence>
<evidence type="ECO:0000256" key="5">
    <source>
        <dbReference type="ARBA" id="ARBA00023163"/>
    </source>
</evidence>
<keyword evidence="3" id="KW-0805">Transcription regulation</keyword>
<dbReference type="InterPro" id="IPR051446">
    <property type="entry name" value="HTH_trans_reg/aminotransferase"/>
</dbReference>
<dbReference type="InterPro" id="IPR015424">
    <property type="entry name" value="PyrdxlP-dep_Trfase"/>
</dbReference>
<evidence type="ECO:0000256" key="1">
    <source>
        <dbReference type="ARBA" id="ARBA00005384"/>
    </source>
</evidence>
<name>A0A2V3UFB7_9HYPH</name>
<dbReference type="PANTHER" id="PTHR46577">
    <property type="entry name" value="HTH-TYPE TRANSCRIPTIONAL REGULATORY PROTEIN GABR"/>
    <property type="match status" value="1"/>
</dbReference>
<dbReference type="PROSITE" id="PS50949">
    <property type="entry name" value="HTH_GNTR"/>
    <property type="match status" value="1"/>
</dbReference>
<dbReference type="InterPro" id="IPR000524">
    <property type="entry name" value="Tscrpt_reg_HTH_GntR"/>
</dbReference>
<proteinExistence type="inferred from homology"/>
<evidence type="ECO:0000259" key="6">
    <source>
        <dbReference type="PROSITE" id="PS50949"/>
    </source>
</evidence>
<evidence type="ECO:0000256" key="3">
    <source>
        <dbReference type="ARBA" id="ARBA00023015"/>
    </source>
</evidence>
<gene>
    <name evidence="7" type="ORF">C7450_102347</name>
</gene>
<dbReference type="Pfam" id="PF00392">
    <property type="entry name" value="GntR"/>
    <property type="match status" value="1"/>
</dbReference>
<dbReference type="InterPro" id="IPR036388">
    <property type="entry name" value="WH-like_DNA-bd_sf"/>
</dbReference>
<comment type="similarity">
    <text evidence="1">In the C-terminal section; belongs to the class-I pyridoxal-phosphate-dependent aminotransferase family.</text>
</comment>
<dbReference type="Gene3D" id="3.90.1150.10">
    <property type="entry name" value="Aspartate Aminotransferase, domain 1"/>
    <property type="match status" value="1"/>
</dbReference>
<evidence type="ECO:0000256" key="2">
    <source>
        <dbReference type="ARBA" id="ARBA00022898"/>
    </source>
</evidence>
<keyword evidence="2" id="KW-0663">Pyridoxal phosphate</keyword>